<reference evidence="1" key="1">
    <citation type="submission" date="2018-11" db="EMBL/GenBank/DDBJ databases">
        <authorList>
            <consortium name="Pathogen Informatics"/>
        </authorList>
    </citation>
    <scope>NUCLEOTIDE SEQUENCE</scope>
</reference>
<organism evidence="1 2">
    <name type="scientific">Protopolystoma xenopodis</name>
    <dbReference type="NCBI Taxonomy" id="117903"/>
    <lineage>
        <taxon>Eukaryota</taxon>
        <taxon>Metazoa</taxon>
        <taxon>Spiralia</taxon>
        <taxon>Lophotrochozoa</taxon>
        <taxon>Platyhelminthes</taxon>
        <taxon>Monogenea</taxon>
        <taxon>Polyopisthocotylea</taxon>
        <taxon>Polystomatidea</taxon>
        <taxon>Polystomatidae</taxon>
        <taxon>Protopolystoma</taxon>
    </lineage>
</organism>
<keyword evidence="2" id="KW-1185">Reference proteome</keyword>
<sequence length="120" mass="13768">MIPTLGCAETREISNECRAAICVYNEQITSSCSQKEIYFMLNCLKTQTNSSVINCCKHHHVFTTRCLQQCHPDIDADEPCEFRIAEILQCLALTCKPKWRPLMQLVLCRLWVDLVVMATN</sequence>
<dbReference type="AlphaFoldDB" id="A0A448X3E5"/>
<evidence type="ECO:0000313" key="1">
    <source>
        <dbReference type="EMBL" id="VEL27006.1"/>
    </source>
</evidence>
<accession>A0A448X3E5</accession>
<comment type="caution">
    <text evidence="1">The sequence shown here is derived from an EMBL/GenBank/DDBJ whole genome shotgun (WGS) entry which is preliminary data.</text>
</comment>
<dbReference type="Proteomes" id="UP000784294">
    <property type="component" value="Unassembled WGS sequence"/>
</dbReference>
<protein>
    <submittedName>
        <fullName evidence="1">Uncharacterized protein</fullName>
    </submittedName>
</protein>
<evidence type="ECO:0000313" key="2">
    <source>
        <dbReference type="Proteomes" id="UP000784294"/>
    </source>
</evidence>
<gene>
    <name evidence="1" type="ORF">PXEA_LOCUS20446</name>
</gene>
<proteinExistence type="predicted"/>
<dbReference type="EMBL" id="CAAALY010084243">
    <property type="protein sequence ID" value="VEL27006.1"/>
    <property type="molecule type" value="Genomic_DNA"/>
</dbReference>
<name>A0A448X3E5_9PLAT</name>